<sequence>MDFSSPTFWLSVLQIVWIDLLLSGDNAVVIALACRSLPKAQRKWGILLGAAAAVVLRIIFALAVSLLLGVPLLKVVGALLLFWIAIKLATGEDDDGHEVKAADTLFKAVRTIAIADAVMSLDNVVAVAAAARGHAELFVFGLVLTIPLIVFGAQILLNLLQRFPLLIWAGAALLGWIAGDMLLRDTLALDLLAHIDPALVVENEHGLNPAALPHYAASGFGALLVVVSGLVLRRRASSEGAT</sequence>
<evidence type="ECO:0000256" key="1">
    <source>
        <dbReference type="ARBA" id="ARBA00004141"/>
    </source>
</evidence>
<keyword evidence="8" id="KW-1185">Reference proteome</keyword>
<evidence type="ECO:0000313" key="8">
    <source>
        <dbReference type="Proteomes" id="UP001241747"/>
    </source>
</evidence>
<feature type="transmembrane region" description="Helical" evidence="6">
    <location>
        <begin position="137"/>
        <end position="158"/>
    </location>
</feature>
<keyword evidence="4 6" id="KW-1133">Transmembrane helix</keyword>
<evidence type="ECO:0000256" key="5">
    <source>
        <dbReference type="ARBA" id="ARBA00023136"/>
    </source>
</evidence>
<dbReference type="PANTHER" id="PTHR30238:SF4">
    <property type="entry name" value="SLL1022 PROTEIN"/>
    <property type="match status" value="1"/>
</dbReference>
<keyword evidence="5 6" id="KW-0472">Membrane</keyword>
<dbReference type="Pfam" id="PF03741">
    <property type="entry name" value="TerC"/>
    <property type="match status" value="1"/>
</dbReference>
<comment type="caution">
    <text evidence="7">The sequence shown here is derived from an EMBL/GenBank/DDBJ whole genome shotgun (WGS) entry which is preliminary data.</text>
</comment>
<dbReference type="PANTHER" id="PTHR30238">
    <property type="entry name" value="MEMBRANE BOUND PREDICTED REDOX MODULATOR"/>
    <property type="match status" value="1"/>
</dbReference>
<organism evidence="7 8">
    <name type="scientific">Xanthobacter agilis</name>
    <dbReference type="NCBI Taxonomy" id="47492"/>
    <lineage>
        <taxon>Bacteria</taxon>
        <taxon>Pseudomonadati</taxon>
        <taxon>Pseudomonadota</taxon>
        <taxon>Alphaproteobacteria</taxon>
        <taxon>Hyphomicrobiales</taxon>
        <taxon>Xanthobacteraceae</taxon>
        <taxon>Xanthobacter</taxon>
    </lineage>
</organism>
<comment type="subcellular location">
    <subcellularLocation>
        <location evidence="1">Membrane</location>
        <topology evidence="1">Multi-pass membrane protein</topology>
    </subcellularLocation>
</comment>
<keyword evidence="3 6" id="KW-0812">Transmembrane</keyword>
<dbReference type="Proteomes" id="UP001241747">
    <property type="component" value="Unassembled WGS sequence"/>
</dbReference>
<feature type="transmembrane region" description="Helical" evidence="6">
    <location>
        <begin position="165"/>
        <end position="183"/>
    </location>
</feature>
<reference evidence="7 8" key="1">
    <citation type="submission" date="2023-07" db="EMBL/GenBank/DDBJ databases">
        <title>Genomic Encyclopedia of Type Strains, Phase IV (KMG-IV): sequencing the most valuable type-strain genomes for metagenomic binning, comparative biology and taxonomic classification.</title>
        <authorList>
            <person name="Goeker M."/>
        </authorList>
    </citation>
    <scope>NUCLEOTIDE SEQUENCE [LARGE SCALE GENOMIC DNA]</scope>
    <source>
        <strain evidence="7 8">DSM 3770</strain>
    </source>
</reference>
<feature type="transmembrane region" description="Helical" evidence="6">
    <location>
        <begin position="212"/>
        <end position="232"/>
    </location>
</feature>
<evidence type="ECO:0000256" key="4">
    <source>
        <dbReference type="ARBA" id="ARBA00022989"/>
    </source>
</evidence>
<name>A0ABU0LFM0_XANAG</name>
<dbReference type="RefSeq" id="WP_237347315.1">
    <property type="nucleotide sequence ID" value="NZ_JABWGX010000032.1"/>
</dbReference>
<proteinExistence type="inferred from homology"/>
<dbReference type="InterPro" id="IPR005496">
    <property type="entry name" value="Integral_membrane_TerC"/>
</dbReference>
<feature type="transmembrane region" description="Helical" evidence="6">
    <location>
        <begin position="46"/>
        <end position="66"/>
    </location>
</feature>
<dbReference type="EMBL" id="JAUSVY010000005">
    <property type="protein sequence ID" value="MDQ0505903.1"/>
    <property type="molecule type" value="Genomic_DNA"/>
</dbReference>
<evidence type="ECO:0000313" key="7">
    <source>
        <dbReference type="EMBL" id="MDQ0505903.1"/>
    </source>
</evidence>
<gene>
    <name evidence="7" type="ORF">QOZ94_002703</name>
</gene>
<feature type="transmembrane region" description="Helical" evidence="6">
    <location>
        <begin position="12"/>
        <end position="34"/>
    </location>
</feature>
<dbReference type="NCBIfam" id="TIGR03717">
    <property type="entry name" value="R_switched_YjbE"/>
    <property type="match status" value="1"/>
</dbReference>
<evidence type="ECO:0000256" key="6">
    <source>
        <dbReference type="SAM" id="Phobius"/>
    </source>
</evidence>
<evidence type="ECO:0000256" key="2">
    <source>
        <dbReference type="ARBA" id="ARBA00007511"/>
    </source>
</evidence>
<protein>
    <submittedName>
        <fullName evidence="7">YjbE family integral membrane protein</fullName>
    </submittedName>
</protein>
<comment type="similarity">
    <text evidence="2">Belongs to the TerC family.</text>
</comment>
<evidence type="ECO:0000256" key="3">
    <source>
        <dbReference type="ARBA" id="ARBA00022692"/>
    </source>
</evidence>
<accession>A0ABU0LFM0</accession>
<dbReference type="InterPro" id="IPR022301">
    <property type="entry name" value="Integral_membrane_YjbE"/>
</dbReference>